<evidence type="ECO:0000313" key="1">
    <source>
        <dbReference type="EMBL" id="MFC6644127.1"/>
    </source>
</evidence>
<dbReference type="Proteomes" id="UP001596391">
    <property type="component" value="Unassembled WGS sequence"/>
</dbReference>
<dbReference type="EMBL" id="JBHSWI010000001">
    <property type="protein sequence ID" value="MFC6644127.1"/>
    <property type="molecule type" value="Genomic_DNA"/>
</dbReference>
<dbReference type="RefSeq" id="WP_263370495.1">
    <property type="nucleotide sequence ID" value="NZ_JAGSYD010000002.1"/>
</dbReference>
<organism evidence="1 2">
    <name type="scientific">Granulicella cerasi</name>
    <dbReference type="NCBI Taxonomy" id="741063"/>
    <lineage>
        <taxon>Bacteria</taxon>
        <taxon>Pseudomonadati</taxon>
        <taxon>Acidobacteriota</taxon>
        <taxon>Terriglobia</taxon>
        <taxon>Terriglobales</taxon>
        <taxon>Acidobacteriaceae</taxon>
        <taxon>Granulicella</taxon>
    </lineage>
</organism>
<protein>
    <recommendedName>
        <fullName evidence="3">Outer membrane lipoprotein-sorting protein</fullName>
    </recommendedName>
</protein>
<evidence type="ECO:0008006" key="3">
    <source>
        <dbReference type="Google" id="ProtNLM"/>
    </source>
</evidence>
<gene>
    <name evidence="1" type="ORF">ACFQBQ_00680</name>
</gene>
<comment type="caution">
    <text evidence="1">The sequence shown here is derived from an EMBL/GenBank/DDBJ whole genome shotgun (WGS) entry which is preliminary data.</text>
</comment>
<proteinExistence type="predicted"/>
<sequence length="289" mass="31536">MIPLASLGDGQVVSEDLTNPNQFGEPFLRFPSRSLCALSCAYFFLIVGAHAQTEVSTPTVNVANDGEARIRLTHIFSSYSPLTKSPLRIDLLVHETGKDDASVCLQMHGSRKMRRTHQRMSESTASDLSINDSGAVALKRSKDQGSASIALNAKVPEFPYLGILRRLDDPSVAVTDLGAEQGTEHFHLEGAVDTNLSATLTTIAKRQSSLDLYVDLDSKRLMQLKYWIFSPTNLSNSGQVTVSYQAYQQIEGVAIPFHVVKTIGGVTLSDASVNKVNLHSEPFVVEEVQ</sequence>
<keyword evidence="2" id="KW-1185">Reference proteome</keyword>
<evidence type="ECO:0000313" key="2">
    <source>
        <dbReference type="Proteomes" id="UP001596391"/>
    </source>
</evidence>
<accession>A0ABW1Z403</accession>
<name>A0ABW1Z403_9BACT</name>
<reference evidence="2" key="1">
    <citation type="journal article" date="2019" name="Int. J. Syst. Evol. Microbiol.">
        <title>The Global Catalogue of Microorganisms (GCM) 10K type strain sequencing project: providing services to taxonomists for standard genome sequencing and annotation.</title>
        <authorList>
            <consortium name="The Broad Institute Genomics Platform"/>
            <consortium name="The Broad Institute Genome Sequencing Center for Infectious Disease"/>
            <person name="Wu L."/>
            <person name="Ma J."/>
        </authorList>
    </citation>
    <scope>NUCLEOTIDE SEQUENCE [LARGE SCALE GENOMIC DNA]</scope>
    <source>
        <strain evidence="2">CGMCC 1.16026</strain>
    </source>
</reference>